<gene>
    <name evidence="1" type="ORF">TSUD_369010</name>
</gene>
<proteinExistence type="predicted"/>
<dbReference type="EMBL" id="DF973982">
    <property type="protein sequence ID" value="GAU43577.1"/>
    <property type="molecule type" value="Genomic_DNA"/>
</dbReference>
<name>A0A2Z6PGT9_TRISU</name>
<keyword evidence="2" id="KW-1185">Reference proteome</keyword>
<evidence type="ECO:0000313" key="2">
    <source>
        <dbReference type="Proteomes" id="UP000242715"/>
    </source>
</evidence>
<dbReference type="AlphaFoldDB" id="A0A2Z6PGT9"/>
<organism evidence="1 2">
    <name type="scientific">Trifolium subterraneum</name>
    <name type="common">Subterranean clover</name>
    <dbReference type="NCBI Taxonomy" id="3900"/>
    <lineage>
        <taxon>Eukaryota</taxon>
        <taxon>Viridiplantae</taxon>
        <taxon>Streptophyta</taxon>
        <taxon>Embryophyta</taxon>
        <taxon>Tracheophyta</taxon>
        <taxon>Spermatophyta</taxon>
        <taxon>Magnoliopsida</taxon>
        <taxon>eudicotyledons</taxon>
        <taxon>Gunneridae</taxon>
        <taxon>Pentapetalae</taxon>
        <taxon>rosids</taxon>
        <taxon>fabids</taxon>
        <taxon>Fabales</taxon>
        <taxon>Fabaceae</taxon>
        <taxon>Papilionoideae</taxon>
        <taxon>50 kb inversion clade</taxon>
        <taxon>NPAAA clade</taxon>
        <taxon>Hologalegina</taxon>
        <taxon>IRL clade</taxon>
        <taxon>Trifolieae</taxon>
        <taxon>Trifolium</taxon>
    </lineage>
</organism>
<sequence>MTDDETVNDVDEIVAIELHKEDEDFGIVTCNFMGLMDTMNLEHYQKINLSMLALRKRQVVKGGGNDRMLS</sequence>
<accession>A0A2Z6PGT9</accession>
<protein>
    <submittedName>
        <fullName evidence="1">Uncharacterized protein</fullName>
    </submittedName>
</protein>
<evidence type="ECO:0000313" key="1">
    <source>
        <dbReference type="EMBL" id="GAU43577.1"/>
    </source>
</evidence>
<dbReference type="Proteomes" id="UP000242715">
    <property type="component" value="Unassembled WGS sequence"/>
</dbReference>
<reference evidence="2" key="1">
    <citation type="journal article" date="2017" name="Front. Plant Sci.">
        <title>Climate Clever Clovers: New Paradigm to Reduce the Environmental Footprint of Ruminants by Breeding Low Methanogenic Forages Utilizing Haplotype Variation.</title>
        <authorList>
            <person name="Kaur P."/>
            <person name="Appels R."/>
            <person name="Bayer P.E."/>
            <person name="Keeble-Gagnere G."/>
            <person name="Wang J."/>
            <person name="Hirakawa H."/>
            <person name="Shirasawa K."/>
            <person name="Vercoe P."/>
            <person name="Stefanova K."/>
            <person name="Durmic Z."/>
            <person name="Nichols P."/>
            <person name="Revell C."/>
            <person name="Isobe S.N."/>
            <person name="Edwards D."/>
            <person name="Erskine W."/>
        </authorList>
    </citation>
    <scope>NUCLEOTIDE SEQUENCE [LARGE SCALE GENOMIC DNA]</scope>
    <source>
        <strain evidence="2">cv. Daliak</strain>
    </source>
</reference>